<feature type="compositionally biased region" description="Acidic residues" evidence="6">
    <location>
        <begin position="480"/>
        <end position="494"/>
    </location>
</feature>
<keyword evidence="5" id="KW-0946">Virion</keyword>
<evidence type="ECO:0000256" key="3">
    <source>
        <dbReference type="ARBA" id="ARBA00022553"/>
    </source>
</evidence>
<feature type="compositionally biased region" description="Basic and acidic residues" evidence="6">
    <location>
        <begin position="682"/>
        <end position="701"/>
    </location>
</feature>
<name>U3GS09_9BETA</name>
<dbReference type="EMBL" id="KF017583">
    <property type="protein sequence ID" value="AGT99209.1"/>
    <property type="molecule type" value="Genomic_DNA"/>
</dbReference>
<reference evidence="7 8" key="1">
    <citation type="submission" date="2013-05" db="EMBL/GenBank/DDBJ databases">
        <title>Genome organization and molecular characterization of porcine cytomegalovirus.</title>
        <authorList>
            <person name="Gu W."/>
            <person name="Zhou L."/>
            <person name="Ge X."/>
            <person name="Guo X."/>
            <person name="Yang H."/>
        </authorList>
    </citation>
    <scope>NUCLEOTIDE SEQUENCE [LARGE SCALE GENOMIC DNA]</scope>
    <source>
        <strain evidence="7 8">BJ09</strain>
    </source>
</reference>
<gene>
    <name evidence="7" type="primary">U11</name>
</gene>
<evidence type="ECO:0000256" key="2">
    <source>
        <dbReference type="ARBA" id="ARBA00010295"/>
    </source>
</evidence>
<dbReference type="InterPro" id="IPR010340">
    <property type="entry name" value="Herpes_UL11/UL32"/>
</dbReference>
<comment type="subcellular location">
    <subcellularLocation>
        <location evidence="1">Virion tegument</location>
    </subcellularLocation>
</comment>
<dbReference type="KEGG" id="vg:16747404"/>
<dbReference type="Proteomes" id="UP000243849">
    <property type="component" value="Segment"/>
</dbReference>
<protein>
    <submittedName>
        <fullName evidence="7">Tegument protein pp100</fullName>
    </submittedName>
</protein>
<evidence type="ECO:0000256" key="6">
    <source>
        <dbReference type="SAM" id="MobiDB-lite"/>
    </source>
</evidence>
<dbReference type="RefSeq" id="YP_008492954.1">
    <property type="nucleotide sequence ID" value="NC_022233.1"/>
</dbReference>
<evidence type="ECO:0000313" key="7">
    <source>
        <dbReference type="EMBL" id="AGT99209.1"/>
    </source>
</evidence>
<dbReference type="GO" id="GO:0019033">
    <property type="term" value="C:viral tegument"/>
    <property type="evidence" value="ECO:0007669"/>
    <property type="project" value="UniProtKB-SubCell"/>
</dbReference>
<accession>U3GS09</accession>
<evidence type="ECO:0000256" key="4">
    <source>
        <dbReference type="ARBA" id="ARBA00022580"/>
    </source>
</evidence>
<proteinExistence type="inferred from homology"/>
<comment type="similarity">
    <text evidence="2">Belongs to the herpesviridae large structural phosphoprotein family.</text>
</comment>
<feature type="region of interest" description="Disordered" evidence="6">
    <location>
        <begin position="474"/>
        <end position="501"/>
    </location>
</feature>
<sequence>MERPIFIRISALAGDCIKTFFKNFKTLKSINLEEHPEILKQCVVSDNESIDETATYYNRMMLWMHYYQKISSDKPDLSILWDSVQSSLKLIKTKACEKGIHQVALVHMNVDKLVLNHMSCRRLNSDMVKIGQIFRWGKLIESDRSQPFVNLSLQEINNIYLNIFKMQSNCLNLEVHKIADPLGDNGRLVTLINNTIYKSFLYVTLKDTWKSLERNAVEQVNANRLALLQCISRHGGFDAMYVRKFFNRHFAAEHIKHMMSKISDDSAILHPFLLKVSTMTPYDMSDIFKESYDYDAPSDDYDPLKCLKQVTSDAPKSDVAYYENMRKVLENDGFEKHIEKLKKAYPDAFQESSGKEQSSDFGQLYKLDRYRDSFELEKRDRHRHESAEAHKHREVEDILLDFDEPRELRDDLFGQRTSRANVEDLIKWESFKGGPELVNPCEISLPESSASSYDVNKVEEPRIDSVRATLPSKIDLKEEYTDDEEEEDDDDEELSLPKESYRNRYVKKSDLTGGDGGKKYILSHSPDTKKQDIFVNKDPTVLVKNPFSENAKQKLLDMLNVRSSTYKVVDSPFRVDPTDAKASDDGLMSEKAKEASLEAVAEQFKNDLPVGEQGEDDVDAPLLEEDSDDVFANDVRSNSTVIESLINNIRRVSVGLETTLHNIKGEDTDVKATNGDAVTNTTEEKRDAKESTDQPLKEAEE</sequence>
<evidence type="ECO:0000313" key="8">
    <source>
        <dbReference type="Proteomes" id="UP000243849"/>
    </source>
</evidence>
<dbReference type="GO" id="GO:0005198">
    <property type="term" value="F:structural molecule activity"/>
    <property type="evidence" value="ECO:0007669"/>
    <property type="project" value="InterPro"/>
</dbReference>
<keyword evidence="8" id="KW-1185">Reference proteome</keyword>
<evidence type="ECO:0000256" key="5">
    <source>
        <dbReference type="ARBA" id="ARBA00022844"/>
    </source>
</evidence>
<dbReference type="Pfam" id="PF06070">
    <property type="entry name" value="Herpes_UL32"/>
    <property type="match status" value="1"/>
</dbReference>
<feature type="region of interest" description="Disordered" evidence="6">
    <location>
        <begin position="665"/>
        <end position="701"/>
    </location>
</feature>
<dbReference type="GeneID" id="16747404"/>
<keyword evidence="4" id="KW-0920">Virion tegument</keyword>
<evidence type="ECO:0000256" key="1">
    <source>
        <dbReference type="ARBA" id="ARBA00004535"/>
    </source>
</evidence>
<organism evidence="7 8">
    <name type="scientific">Suid betaherpesvirus 2</name>
    <dbReference type="NCBI Taxonomy" id="1608255"/>
    <lineage>
        <taxon>Viruses</taxon>
        <taxon>Duplodnaviria</taxon>
        <taxon>Heunggongvirae</taxon>
        <taxon>Peploviricota</taxon>
        <taxon>Herviviricetes</taxon>
        <taxon>Herpesvirales</taxon>
        <taxon>Orthoherpesviridae</taxon>
        <taxon>Betaherpesvirinae</taxon>
        <taxon>Roseolovirus</taxon>
        <taxon>Roseolovirus suidbeta2</taxon>
    </lineage>
</organism>
<keyword evidence="3" id="KW-0597">Phosphoprotein</keyword>